<evidence type="ECO:0000313" key="6">
    <source>
        <dbReference type="Proteomes" id="UP000682843"/>
    </source>
</evidence>
<evidence type="ECO:0000313" key="5">
    <source>
        <dbReference type="EMBL" id="QUS41903.1"/>
    </source>
</evidence>
<dbReference type="PANTHER" id="PTHR37418:SF2">
    <property type="entry name" value="3-KETO-5-AMINOHEXANOATE CLEAVAGE ENZYME"/>
    <property type="match status" value="1"/>
</dbReference>
<dbReference type="Pfam" id="PF05853">
    <property type="entry name" value="BKACE"/>
    <property type="match status" value="1"/>
</dbReference>
<proteinExistence type="predicted"/>
<keyword evidence="6" id="KW-1185">Reference proteome</keyword>
<dbReference type="Gene3D" id="3.20.20.70">
    <property type="entry name" value="Aldolase class I"/>
    <property type="match status" value="1"/>
</dbReference>
<dbReference type="InterPro" id="IPR008567">
    <property type="entry name" value="BKACE"/>
</dbReference>
<evidence type="ECO:0000256" key="4">
    <source>
        <dbReference type="ARBA" id="ARBA00022833"/>
    </source>
</evidence>
<comment type="cofactor">
    <cofactor evidence="1">
        <name>Zn(2+)</name>
        <dbReference type="ChEBI" id="CHEBI:29105"/>
    </cofactor>
</comment>
<accession>A0ABX8ADS6</accession>
<dbReference type="EMBL" id="CP036498">
    <property type="protein sequence ID" value="QUS41903.1"/>
    <property type="molecule type" value="Genomic_DNA"/>
</dbReference>
<keyword evidence="4" id="KW-0862">Zinc</keyword>
<keyword evidence="3" id="KW-0479">Metal-binding</keyword>
<keyword evidence="2" id="KW-0808">Transferase</keyword>
<sequence length="271" mass="28455">MLPVAIAVAPNGGRKVKVDHPAVPLTPAELAVVAAHCRDAGAAMIHAHVRNPDGSHLLDAAAYTDAIAAIRSAVGNQLVIQITSEALGKYTPAQQRAVIQAVKPEAASMALRELVPDASEETAFSDLLGWMKRERVVPQIILYDVQDAARLADLQKRGAVPFDRIPVLFVLGRYTAGQTSSPNDLLPFLAPDAPSFAHWSLCAFGAQEIACVTAGALLGGHIRVGFENNEWLPDGSRAKGNQDLVAAARAAIEAVGLKAATADDLRAATAL</sequence>
<name>A0ABX8ADS6_9BRAD</name>
<reference evidence="5 6" key="1">
    <citation type="submission" date="2019-02" db="EMBL/GenBank/DDBJ databases">
        <title>Emended description of the genus Rhodopseudomonas and description of Rhodopseudomonas albus sp. nov., a non-phototrophic, heavy-metal-tolerant bacterium isolated from garden soil.</title>
        <authorList>
            <person name="Bao Z."/>
            <person name="Cao W.W."/>
            <person name="Sato Y."/>
            <person name="Nishizawa T."/>
            <person name="Zhao J."/>
            <person name="Guo Y."/>
            <person name="Ohta H."/>
        </authorList>
    </citation>
    <scope>NUCLEOTIDE SEQUENCE [LARGE SCALE GENOMIC DNA]</scope>
    <source>
        <strain evidence="5 6">SK50-23</strain>
    </source>
</reference>
<dbReference type="Proteomes" id="UP000682843">
    <property type="component" value="Chromosome"/>
</dbReference>
<evidence type="ECO:0000256" key="1">
    <source>
        <dbReference type="ARBA" id="ARBA00001947"/>
    </source>
</evidence>
<dbReference type="InterPro" id="IPR013785">
    <property type="entry name" value="Aldolase_TIM"/>
</dbReference>
<gene>
    <name evidence="5" type="ORF">RPMA_26000</name>
</gene>
<protein>
    <submittedName>
        <fullName evidence="5">3-keto-5-aminohexanoate cleavage protein</fullName>
    </submittedName>
</protein>
<evidence type="ECO:0000256" key="2">
    <source>
        <dbReference type="ARBA" id="ARBA00022679"/>
    </source>
</evidence>
<dbReference type="RefSeq" id="WP_211910621.1">
    <property type="nucleotide sequence ID" value="NZ_CP036498.1"/>
</dbReference>
<evidence type="ECO:0000256" key="3">
    <source>
        <dbReference type="ARBA" id="ARBA00022723"/>
    </source>
</evidence>
<organism evidence="5 6">
    <name type="scientific">Tardiphaga alba</name>
    <dbReference type="NCBI Taxonomy" id="340268"/>
    <lineage>
        <taxon>Bacteria</taxon>
        <taxon>Pseudomonadati</taxon>
        <taxon>Pseudomonadota</taxon>
        <taxon>Alphaproteobacteria</taxon>
        <taxon>Hyphomicrobiales</taxon>
        <taxon>Nitrobacteraceae</taxon>
        <taxon>Tardiphaga</taxon>
    </lineage>
</organism>
<dbReference type="PANTHER" id="PTHR37418">
    <property type="entry name" value="3-KETO-5-AMINOHEXANOATE CLEAVAGE ENZYME-RELATED"/>
    <property type="match status" value="1"/>
</dbReference>